<dbReference type="EMBL" id="RBIM01000003">
    <property type="protein sequence ID" value="RKR00191.1"/>
    <property type="molecule type" value="Genomic_DNA"/>
</dbReference>
<feature type="transmembrane region" description="Helical" evidence="1">
    <location>
        <begin position="35"/>
        <end position="53"/>
    </location>
</feature>
<protein>
    <recommendedName>
        <fullName evidence="4">DUF3325 domain-containing protein</fullName>
    </recommendedName>
</protein>
<feature type="transmembrane region" description="Helical" evidence="1">
    <location>
        <begin position="6"/>
        <end position="23"/>
    </location>
</feature>
<dbReference type="Proteomes" id="UP000273675">
    <property type="component" value="Unassembled WGS sequence"/>
</dbReference>
<reference evidence="2 3" key="1">
    <citation type="submission" date="2018-10" db="EMBL/GenBank/DDBJ databases">
        <title>Genomic Encyclopedia of Type Strains, Phase IV (KMG-IV): sequencing the most valuable type-strain genomes for metagenomic binning, comparative biology and taxonomic classification.</title>
        <authorList>
            <person name="Goeker M."/>
        </authorList>
    </citation>
    <scope>NUCLEOTIDE SEQUENCE [LARGE SCALE GENOMIC DNA]</scope>
    <source>
        <strain evidence="2 3">DSM 4734</strain>
    </source>
</reference>
<evidence type="ECO:0000313" key="3">
    <source>
        <dbReference type="Proteomes" id="UP000273675"/>
    </source>
</evidence>
<feature type="transmembrane region" description="Helical" evidence="1">
    <location>
        <begin position="111"/>
        <end position="134"/>
    </location>
</feature>
<organism evidence="2 3">
    <name type="scientific">Maricaulis maris</name>
    <dbReference type="NCBI Taxonomy" id="74318"/>
    <lineage>
        <taxon>Bacteria</taxon>
        <taxon>Pseudomonadati</taxon>
        <taxon>Pseudomonadota</taxon>
        <taxon>Alphaproteobacteria</taxon>
        <taxon>Maricaulales</taxon>
        <taxon>Maricaulaceae</taxon>
        <taxon>Maricaulis</taxon>
    </lineage>
</organism>
<comment type="caution">
    <text evidence="2">The sequence shown here is derived from an EMBL/GenBank/DDBJ whole genome shotgun (WGS) entry which is preliminary data.</text>
</comment>
<sequence length="192" mass="20406">MAYAAAIWILLSIGAGLFGALVLRQAWKRRQEPHRLLIALGWLALLAAVLAWLPVGLPVYGVVLGMLVIQCLALMVVFWRTGWTGPPPAEPRRPAAPQPARAWRRGLRGTAVTLLAGPLALLGAVALSLILFALAGQAGWSEANRLALFLFAVPILWSALATLAVLDLKLRLRALGLVLPVVLGGVLIAVTV</sequence>
<feature type="transmembrane region" description="Helical" evidence="1">
    <location>
        <begin position="59"/>
        <end position="79"/>
    </location>
</feature>
<keyword evidence="1" id="KW-1133">Transmembrane helix</keyword>
<evidence type="ECO:0000256" key="1">
    <source>
        <dbReference type="SAM" id="Phobius"/>
    </source>
</evidence>
<proteinExistence type="predicted"/>
<feature type="transmembrane region" description="Helical" evidence="1">
    <location>
        <begin position="146"/>
        <end position="165"/>
    </location>
</feature>
<name>A0A495DD01_9PROT</name>
<keyword evidence="1" id="KW-0812">Transmembrane</keyword>
<evidence type="ECO:0008006" key="4">
    <source>
        <dbReference type="Google" id="ProtNLM"/>
    </source>
</evidence>
<evidence type="ECO:0000313" key="2">
    <source>
        <dbReference type="EMBL" id="RKR00191.1"/>
    </source>
</evidence>
<keyword evidence="1" id="KW-0472">Membrane</keyword>
<gene>
    <name evidence="2" type="ORF">C7435_1391</name>
</gene>
<feature type="transmembrane region" description="Helical" evidence="1">
    <location>
        <begin position="172"/>
        <end position="190"/>
    </location>
</feature>
<accession>A0A495DD01</accession>
<dbReference type="AlphaFoldDB" id="A0A495DD01"/>